<protein>
    <submittedName>
        <fullName evidence="1">Uncharacterized protein</fullName>
    </submittedName>
</protein>
<proteinExistence type="predicted"/>
<dbReference type="RefSeq" id="WP_182211456.1">
    <property type="nucleotide sequence ID" value="NZ_JACGBJ010000023.1"/>
</dbReference>
<sequence>MTTFGISAYLKLVSLAPNAQKSEINKRLSPKDSPYDYHRRLKQLIRQLTNNRRTLPEILTDILTIKNPPERQSATDGIKKLVEWRKSNPGRISQTNSAIYRSPNQIFSVNFTPDFLIDLAGENVAVHVWNTKKPRLDLRMSFGALSLFRALYANREDPPHDLAILNLRDSTLHRLAGVADHSAIGLSTVASVESIFQQIIADSRSGISRTEHPQAPSIPL</sequence>
<accession>A0ABR6AH29</accession>
<name>A0ABR6AH29_9HYPH</name>
<reference evidence="1 2" key="1">
    <citation type="submission" date="2020-07" db="EMBL/GenBank/DDBJ databases">
        <authorList>
            <person name="Sun Q."/>
        </authorList>
    </citation>
    <scope>NUCLEOTIDE SEQUENCE [LARGE SCALE GENOMIC DNA]</scope>
    <source>
        <strain evidence="1 2">WYCCWR 11317</strain>
    </source>
</reference>
<organism evidence="1 2">
    <name type="scientific">Rhizobium changzhiense</name>
    <dbReference type="NCBI Taxonomy" id="2692317"/>
    <lineage>
        <taxon>Bacteria</taxon>
        <taxon>Pseudomonadati</taxon>
        <taxon>Pseudomonadota</taxon>
        <taxon>Alphaproteobacteria</taxon>
        <taxon>Hyphomicrobiales</taxon>
        <taxon>Rhizobiaceae</taxon>
        <taxon>Rhizobium/Agrobacterium group</taxon>
        <taxon>Rhizobium</taxon>
    </lineage>
</organism>
<dbReference type="EMBL" id="JACGBJ010000023">
    <property type="protein sequence ID" value="MBA5805774.1"/>
    <property type="molecule type" value="Genomic_DNA"/>
</dbReference>
<keyword evidence="2" id="KW-1185">Reference proteome</keyword>
<gene>
    <name evidence="1" type="ORF">HX902_29580</name>
</gene>
<comment type="caution">
    <text evidence="1">The sequence shown here is derived from an EMBL/GenBank/DDBJ whole genome shotgun (WGS) entry which is preliminary data.</text>
</comment>
<evidence type="ECO:0000313" key="2">
    <source>
        <dbReference type="Proteomes" id="UP000539787"/>
    </source>
</evidence>
<dbReference type="Proteomes" id="UP000539787">
    <property type="component" value="Unassembled WGS sequence"/>
</dbReference>
<evidence type="ECO:0000313" key="1">
    <source>
        <dbReference type="EMBL" id="MBA5805774.1"/>
    </source>
</evidence>